<dbReference type="Proteomes" id="UP000298663">
    <property type="component" value="Unassembled WGS sequence"/>
</dbReference>
<proteinExistence type="inferred from homology"/>
<evidence type="ECO:0000256" key="12">
    <source>
        <dbReference type="SAM" id="MobiDB-lite"/>
    </source>
</evidence>
<dbReference type="InterPro" id="IPR006171">
    <property type="entry name" value="TOPRIM_dom"/>
</dbReference>
<dbReference type="InterPro" id="IPR023405">
    <property type="entry name" value="Topo_IA_core_domain"/>
</dbReference>
<comment type="caution">
    <text evidence="16">The sequence shown here is derived from an EMBL/GenBank/DDBJ whole genome shotgun (WGS) entry which is preliminary data.</text>
</comment>
<evidence type="ECO:0000256" key="10">
    <source>
        <dbReference type="PROSITE-ProRule" id="PRU01343"/>
    </source>
</evidence>
<dbReference type="InterPro" id="IPR003601">
    <property type="entry name" value="Topo_IA_2"/>
</dbReference>
<dbReference type="InterPro" id="IPR003602">
    <property type="entry name" value="Topo_IA_DNA-bd_dom"/>
</dbReference>
<dbReference type="AlphaFoldDB" id="A0A4U5N4P9"/>
<dbReference type="InterPro" id="IPR013824">
    <property type="entry name" value="Topo_IA_cen_sub1"/>
</dbReference>
<keyword evidence="5 10" id="KW-0863">Zinc-finger</keyword>
<dbReference type="EMBL" id="AZBU02000005">
    <property type="protein sequence ID" value="TKR77183.1"/>
    <property type="molecule type" value="Genomic_DNA"/>
</dbReference>
<evidence type="ECO:0000256" key="8">
    <source>
        <dbReference type="ARBA" id="ARBA00023125"/>
    </source>
</evidence>
<dbReference type="InterPro" id="IPR013825">
    <property type="entry name" value="Topo_IA_cen_sub2"/>
</dbReference>
<dbReference type="GO" id="GO:0006310">
    <property type="term" value="P:DNA recombination"/>
    <property type="evidence" value="ECO:0007669"/>
    <property type="project" value="TreeGrafter"/>
</dbReference>
<keyword evidence="7 11" id="KW-0799">Topoisomerase</keyword>
<gene>
    <name evidence="16" type="ORF">L596_018201</name>
</gene>
<dbReference type="STRING" id="34508.A0A4U5N4P9"/>
<dbReference type="InterPro" id="IPR034144">
    <property type="entry name" value="TOPRIM_TopoIII"/>
</dbReference>
<feature type="region of interest" description="Disordered" evidence="12">
    <location>
        <begin position="622"/>
        <end position="687"/>
    </location>
</feature>
<evidence type="ECO:0000256" key="3">
    <source>
        <dbReference type="ARBA" id="ARBA00012891"/>
    </source>
</evidence>
<dbReference type="Gene3D" id="2.70.20.10">
    <property type="entry name" value="Topoisomerase I, domain 3"/>
    <property type="match status" value="1"/>
</dbReference>
<dbReference type="Pfam" id="PF01751">
    <property type="entry name" value="Toprim"/>
    <property type="match status" value="1"/>
</dbReference>
<feature type="domain" description="Topo IA-type catalytic" evidence="15">
    <location>
        <begin position="168"/>
        <end position="597"/>
    </location>
</feature>
<dbReference type="GO" id="GO:0031422">
    <property type="term" value="C:RecQ family helicase-topoisomerase III complex"/>
    <property type="evidence" value="ECO:0007669"/>
    <property type="project" value="TreeGrafter"/>
</dbReference>
<dbReference type="SUPFAM" id="SSF56712">
    <property type="entry name" value="Prokaryotic type I DNA topoisomerase"/>
    <property type="match status" value="1"/>
</dbReference>
<feature type="region of interest" description="Disordered" evidence="12">
    <location>
        <begin position="378"/>
        <end position="397"/>
    </location>
</feature>
<keyword evidence="17" id="KW-1185">Reference proteome</keyword>
<comment type="similarity">
    <text evidence="2 11">Belongs to the type IA topoisomerase family.</text>
</comment>
<dbReference type="InterPro" id="IPR013826">
    <property type="entry name" value="Topo_IA_cen_sub3"/>
</dbReference>
<dbReference type="Gene3D" id="3.40.50.140">
    <property type="match status" value="1"/>
</dbReference>
<dbReference type="GO" id="GO:0008270">
    <property type="term" value="F:zinc ion binding"/>
    <property type="evidence" value="ECO:0007669"/>
    <property type="project" value="UniProtKB-KW"/>
</dbReference>
<comment type="catalytic activity">
    <reaction evidence="1 11">
        <text>ATP-independent breakage of single-stranded DNA, followed by passage and rejoining.</text>
        <dbReference type="EC" id="5.6.2.1"/>
    </reaction>
</comment>
<evidence type="ECO:0000256" key="2">
    <source>
        <dbReference type="ARBA" id="ARBA00009446"/>
    </source>
</evidence>
<dbReference type="PROSITE" id="PS52039">
    <property type="entry name" value="TOPO_IA_2"/>
    <property type="match status" value="1"/>
</dbReference>
<dbReference type="FunFam" id="1.10.290.10:FF:000001">
    <property type="entry name" value="DNA topoisomerase"/>
    <property type="match status" value="1"/>
</dbReference>
<evidence type="ECO:0000256" key="5">
    <source>
        <dbReference type="ARBA" id="ARBA00022771"/>
    </source>
</evidence>
<dbReference type="Gene3D" id="1.10.290.10">
    <property type="entry name" value="Topoisomerase I, domain 4"/>
    <property type="match status" value="1"/>
</dbReference>
<evidence type="ECO:0000259" key="14">
    <source>
        <dbReference type="PROSITE" id="PS51999"/>
    </source>
</evidence>
<evidence type="ECO:0000259" key="13">
    <source>
        <dbReference type="PROSITE" id="PS50880"/>
    </source>
</evidence>
<dbReference type="EC" id="5.6.2.1" evidence="3 11"/>
<evidence type="ECO:0000256" key="6">
    <source>
        <dbReference type="ARBA" id="ARBA00022833"/>
    </source>
</evidence>
<dbReference type="PROSITE" id="PS50880">
    <property type="entry name" value="TOPRIM"/>
    <property type="match status" value="1"/>
</dbReference>
<dbReference type="PANTHER" id="PTHR11390:SF21">
    <property type="entry name" value="DNA TOPOISOMERASE 3-ALPHA"/>
    <property type="match status" value="1"/>
</dbReference>
<dbReference type="InterPro" id="IPR010666">
    <property type="entry name" value="Znf_GRF"/>
</dbReference>
<dbReference type="GO" id="GO:0006265">
    <property type="term" value="P:DNA topological change"/>
    <property type="evidence" value="ECO:0007669"/>
    <property type="project" value="InterPro"/>
</dbReference>
<organism evidence="16 17">
    <name type="scientific">Steinernema carpocapsae</name>
    <name type="common">Entomopathogenic nematode</name>
    <dbReference type="NCBI Taxonomy" id="34508"/>
    <lineage>
        <taxon>Eukaryota</taxon>
        <taxon>Metazoa</taxon>
        <taxon>Ecdysozoa</taxon>
        <taxon>Nematoda</taxon>
        <taxon>Chromadorea</taxon>
        <taxon>Rhabditida</taxon>
        <taxon>Tylenchina</taxon>
        <taxon>Panagrolaimomorpha</taxon>
        <taxon>Strongyloidoidea</taxon>
        <taxon>Steinernematidae</taxon>
        <taxon>Steinernema</taxon>
    </lineage>
</organism>
<dbReference type="GO" id="GO:0006281">
    <property type="term" value="P:DNA repair"/>
    <property type="evidence" value="ECO:0007669"/>
    <property type="project" value="TreeGrafter"/>
</dbReference>
<accession>A0A4U5N4P9</accession>
<dbReference type="Gene3D" id="1.10.460.10">
    <property type="entry name" value="Topoisomerase I, domain 2"/>
    <property type="match status" value="1"/>
</dbReference>
<dbReference type="PRINTS" id="PR00417">
    <property type="entry name" value="PRTPISMRASEI"/>
</dbReference>
<dbReference type="SMART" id="SM00493">
    <property type="entry name" value="TOPRIM"/>
    <property type="match status" value="1"/>
</dbReference>
<feature type="domain" description="Toprim" evidence="13">
    <location>
        <begin position="4"/>
        <end position="152"/>
    </location>
</feature>
<protein>
    <recommendedName>
        <fullName evidence="3 11">DNA topoisomerase</fullName>
        <ecNumber evidence="3 11">5.6.2.1</ecNumber>
    </recommendedName>
</protein>
<dbReference type="InterPro" id="IPR013497">
    <property type="entry name" value="Topo_IA_cen"/>
</dbReference>
<dbReference type="GO" id="GO:0003917">
    <property type="term" value="F:DNA topoisomerase type I (single strand cut, ATP-independent) activity"/>
    <property type="evidence" value="ECO:0007669"/>
    <property type="project" value="UniProtKB-EC"/>
</dbReference>
<comment type="function">
    <text evidence="11">Introduces a single-strand break via transesterification at a target site in duplex DNA. Releases the supercoiling and torsional tension of DNA introduced during the DNA replication and transcription by transiently cleaving and rejoining one strand of the DNA duplex. The scissile phosphodiester is attacked by the catalytic tyrosine of the enzyme, resulting in the formation of a DNA-(5'-phosphotyrosyl)-enzyme intermediate and the expulsion of a 3'-OH DNA strand.</text>
</comment>
<evidence type="ECO:0000256" key="4">
    <source>
        <dbReference type="ARBA" id="ARBA00022723"/>
    </source>
</evidence>
<evidence type="ECO:0000313" key="16">
    <source>
        <dbReference type="EMBL" id="TKR77183.1"/>
    </source>
</evidence>
<sequence>MMRRILCVAEKNDAAKGIALILSRGQMLRREGKSRFNKIYQLETEIFGQKCQVAMTSVSGHLTQLDFGSEMRNWQNVPIVELFGAQVHRSVPPEMENIKKTLLEEASRADTLVIWTDCDREGENIGAEIVFVCRQARDKSNLPVYRAKFSEITPAAIRNAIANLQRLDERIVAAVDCRSELDLRIGAAFTRLQTLHLRQRFGNALNGGLGGAEKQVVSYGSCQFPTLGFVVERYKAIEDFVQEPFWKLIAKHKRNQMDVEFVWERNRLFDRDATNLFLDICNESREAKIEAVTKKPKSRWRPVALDTIEMEKLCVRKLRLSARDTMAIAEKLYAQGYISYPRTETNKFPANLNLAPLVDAQIASSDWGEFATGIIDRGGPRPRGGSKSDEAHPPIHPLKTATRDQLRGNDWRVYELIVRHFLACVSRDATGQETKVTMTKGGETFIATGLIIEDMGYMEVFIYDKWNAKQLPPYAQGETLVDVSVEMTEGSTQPPLLLNEADLISLMDKYGIGTDATHAEHIETIKKRQYVGLNAENRFVPGYLGLALVDGYNLMGYEMSKPMMRADLEKNLKEICAGRKTKDEVLADQLLKYKRIFTISEMKVDKLSEAFQGYLNIASRNSRSINNAPGTEPAQDSFQQQPPPAAPPAARGRGRGRGRGGVGRGGGRGGGAAGNTSGDPLNPPAAPDGETKMCKCNLPAVQKKVQKEGANKGKMFWTCPVGYKQPGNCNFFEWA</sequence>
<evidence type="ECO:0000256" key="7">
    <source>
        <dbReference type="ARBA" id="ARBA00023029"/>
    </source>
</evidence>
<keyword evidence="8 11" id="KW-0238">DNA-binding</keyword>
<dbReference type="CDD" id="cd00186">
    <property type="entry name" value="TOP1Ac"/>
    <property type="match status" value="1"/>
</dbReference>
<reference evidence="16 17" key="2">
    <citation type="journal article" date="2019" name="G3 (Bethesda)">
        <title>Hybrid Assembly of the Genome of the Entomopathogenic Nematode Steinernema carpocapsae Identifies the X-Chromosome.</title>
        <authorList>
            <person name="Serra L."/>
            <person name="Macchietto M."/>
            <person name="Macias-Munoz A."/>
            <person name="McGill C.J."/>
            <person name="Rodriguez I.M."/>
            <person name="Rodriguez B."/>
            <person name="Murad R."/>
            <person name="Mortazavi A."/>
        </authorList>
    </citation>
    <scope>NUCLEOTIDE SEQUENCE [LARGE SCALE GENOMIC DNA]</scope>
    <source>
        <strain evidence="16 17">ALL</strain>
    </source>
</reference>
<dbReference type="CDD" id="cd03362">
    <property type="entry name" value="TOPRIM_TopoIA_TopoIII"/>
    <property type="match status" value="1"/>
</dbReference>
<dbReference type="OrthoDB" id="430051at2759"/>
<feature type="domain" description="GRF-type" evidence="14">
    <location>
        <begin position="694"/>
        <end position="735"/>
    </location>
</feature>
<dbReference type="InterPro" id="IPR000380">
    <property type="entry name" value="Topo_IA"/>
</dbReference>
<dbReference type="FunFam" id="1.10.460.10:FF:000003">
    <property type="entry name" value="DNA topoisomerase"/>
    <property type="match status" value="1"/>
</dbReference>
<dbReference type="Pfam" id="PF06839">
    <property type="entry name" value="Zn_ribbon_GRF"/>
    <property type="match status" value="1"/>
</dbReference>
<dbReference type="SMART" id="SM00436">
    <property type="entry name" value="TOP1Bc"/>
    <property type="match status" value="1"/>
</dbReference>
<dbReference type="Pfam" id="PF01131">
    <property type="entry name" value="Topoisom_bac"/>
    <property type="match status" value="1"/>
</dbReference>
<name>A0A4U5N4P9_STECR</name>
<dbReference type="PROSITE" id="PS51999">
    <property type="entry name" value="ZF_GRF"/>
    <property type="match status" value="1"/>
</dbReference>
<dbReference type="GO" id="GO:0003677">
    <property type="term" value="F:DNA binding"/>
    <property type="evidence" value="ECO:0007669"/>
    <property type="project" value="UniProtKB-KW"/>
</dbReference>
<feature type="compositionally biased region" description="Gly residues" evidence="12">
    <location>
        <begin position="659"/>
        <end position="673"/>
    </location>
</feature>
<keyword evidence="9 11" id="KW-0413">Isomerase</keyword>
<keyword evidence="6" id="KW-0862">Zinc</keyword>
<evidence type="ECO:0000256" key="11">
    <source>
        <dbReference type="RuleBase" id="RU362092"/>
    </source>
</evidence>
<dbReference type="SMART" id="SM00437">
    <property type="entry name" value="TOP1Ac"/>
    <property type="match status" value="1"/>
</dbReference>
<dbReference type="FunFam" id="3.40.50.140:FF:000003">
    <property type="entry name" value="DNA topoisomerase"/>
    <property type="match status" value="1"/>
</dbReference>
<evidence type="ECO:0000313" key="17">
    <source>
        <dbReference type="Proteomes" id="UP000298663"/>
    </source>
</evidence>
<reference evidence="16 17" key="1">
    <citation type="journal article" date="2015" name="Genome Biol.">
        <title>Comparative genomics of Steinernema reveals deeply conserved gene regulatory networks.</title>
        <authorList>
            <person name="Dillman A.R."/>
            <person name="Macchietto M."/>
            <person name="Porter C.F."/>
            <person name="Rogers A."/>
            <person name="Williams B."/>
            <person name="Antoshechkin I."/>
            <person name="Lee M.M."/>
            <person name="Goodwin Z."/>
            <person name="Lu X."/>
            <person name="Lewis E.E."/>
            <person name="Goodrich-Blair H."/>
            <person name="Stock S.P."/>
            <person name="Adams B.J."/>
            <person name="Sternberg P.W."/>
            <person name="Mortazavi A."/>
        </authorList>
    </citation>
    <scope>NUCLEOTIDE SEQUENCE [LARGE SCALE GENOMIC DNA]</scope>
    <source>
        <strain evidence="16 17">ALL</strain>
    </source>
</reference>
<dbReference type="PANTHER" id="PTHR11390">
    <property type="entry name" value="PROKARYOTIC DNA TOPOISOMERASE"/>
    <property type="match status" value="1"/>
</dbReference>
<dbReference type="GO" id="GO:0005634">
    <property type="term" value="C:nucleus"/>
    <property type="evidence" value="ECO:0007669"/>
    <property type="project" value="TreeGrafter"/>
</dbReference>
<keyword evidence="4" id="KW-0479">Metal-binding</keyword>
<evidence type="ECO:0000259" key="15">
    <source>
        <dbReference type="PROSITE" id="PS52039"/>
    </source>
</evidence>
<evidence type="ECO:0000256" key="1">
    <source>
        <dbReference type="ARBA" id="ARBA00000213"/>
    </source>
</evidence>
<evidence type="ECO:0000256" key="9">
    <source>
        <dbReference type="ARBA" id="ARBA00023235"/>
    </source>
</evidence>